<keyword evidence="1" id="KW-1133">Transmembrane helix</keyword>
<name>A0A2N1NAF0_9GLOM</name>
<keyword evidence="1" id="KW-0812">Transmembrane</keyword>
<sequence>MFMNVNHILDHVAKCTRHDQSQYKKYQLLPEEFYRKLMLILIIKLLIIMNYILLMD</sequence>
<evidence type="ECO:0000313" key="3">
    <source>
        <dbReference type="Proteomes" id="UP000233469"/>
    </source>
</evidence>
<organism evidence="2 3">
    <name type="scientific">Rhizophagus irregularis</name>
    <dbReference type="NCBI Taxonomy" id="588596"/>
    <lineage>
        <taxon>Eukaryota</taxon>
        <taxon>Fungi</taxon>
        <taxon>Fungi incertae sedis</taxon>
        <taxon>Mucoromycota</taxon>
        <taxon>Glomeromycotina</taxon>
        <taxon>Glomeromycetes</taxon>
        <taxon>Glomerales</taxon>
        <taxon>Glomeraceae</taxon>
        <taxon>Rhizophagus</taxon>
    </lineage>
</organism>
<gene>
    <name evidence="2" type="ORF">RhiirC2_446453</name>
</gene>
<comment type="caution">
    <text evidence="2">The sequence shown here is derived from an EMBL/GenBank/DDBJ whole genome shotgun (WGS) entry which is preliminary data.</text>
</comment>
<dbReference type="AlphaFoldDB" id="A0A2N1NAF0"/>
<feature type="transmembrane region" description="Helical" evidence="1">
    <location>
        <begin position="33"/>
        <end position="54"/>
    </location>
</feature>
<reference evidence="2 3" key="2">
    <citation type="submission" date="2017-10" db="EMBL/GenBank/DDBJ databases">
        <title>Extensive intraspecific genome diversity in a model arbuscular mycorrhizal fungus.</title>
        <authorList>
            <person name="Chen E.C.H."/>
            <person name="Morin E."/>
            <person name="Baudet D."/>
            <person name="Noel J."/>
            <person name="Ndikumana S."/>
            <person name="Charron P."/>
            <person name="St-Onge C."/>
            <person name="Giorgi J."/>
            <person name="Grigoriev I.V."/>
            <person name="Roux C."/>
            <person name="Martin F.M."/>
            <person name="Corradi N."/>
        </authorList>
    </citation>
    <scope>NUCLEOTIDE SEQUENCE [LARGE SCALE GENOMIC DNA]</scope>
    <source>
        <strain evidence="2 3">C2</strain>
    </source>
</reference>
<dbReference type="Proteomes" id="UP000233469">
    <property type="component" value="Unassembled WGS sequence"/>
</dbReference>
<reference evidence="2 3" key="1">
    <citation type="submission" date="2016-04" db="EMBL/GenBank/DDBJ databases">
        <title>Genome analyses suggest a sexual origin of heterokaryosis in a supposedly ancient asexual fungus.</title>
        <authorList>
            <person name="Ropars J."/>
            <person name="Sedzielewska K."/>
            <person name="Noel J."/>
            <person name="Charron P."/>
            <person name="Farinelli L."/>
            <person name="Marton T."/>
            <person name="Kruger M."/>
            <person name="Pelin A."/>
            <person name="Brachmann A."/>
            <person name="Corradi N."/>
        </authorList>
    </citation>
    <scope>NUCLEOTIDE SEQUENCE [LARGE SCALE GENOMIC DNA]</scope>
    <source>
        <strain evidence="2 3">C2</strain>
    </source>
</reference>
<evidence type="ECO:0000256" key="1">
    <source>
        <dbReference type="SAM" id="Phobius"/>
    </source>
</evidence>
<protein>
    <submittedName>
        <fullName evidence="2">Uncharacterized protein</fullName>
    </submittedName>
</protein>
<proteinExistence type="predicted"/>
<evidence type="ECO:0000313" key="2">
    <source>
        <dbReference type="EMBL" id="PKK70872.1"/>
    </source>
</evidence>
<dbReference type="EMBL" id="LLXL01000571">
    <property type="protein sequence ID" value="PKK70872.1"/>
    <property type="molecule type" value="Genomic_DNA"/>
</dbReference>
<accession>A0A2N1NAF0</accession>
<keyword evidence="1" id="KW-0472">Membrane</keyword>